<gene>
    <name evidence="1" type="ORF">BXT86_03705</name>
</gene>
<evidence type="ECO:0000313" key="2">
    <source>
        <dbReference type="Proteomes" id="UP000191663"/>
    </source>
</evidence>
<sequence>MNIVVRTLISISTIFLISCAPTIFSPHAQNELLPLYNYRSKAVEMGMGMAYNRWLIQKDSGFDYIRIYPEISFNYFYQRFYPFQRFNCFIGLDTYLSLGSFWGQGKSGVVIESHPYLGLQVEYPLLSFRTNITPFSLAGGYYDHKWFCEPTLLALFTLYQLSFIFHNPPTGRTIFWAGARISPGALGPITGFEHRFCSRYCLRLEYSYLLPNNRFLPNSWVYDLGTIKGSVHYFTLGLFKKL</sequence>
<organism evidence="1 2">
    <name type="scientific">candidate division WOR-3 bacterium 4484_100</name>
    <dbReference type="NCBI Taxonomy" id="1936077"/>
    <lineage>
        <taxon>Bacteria</taxon>
        <taxon>Bacteria division WOR-3</taxon>
    </lineage>
</organism>
<dbReference type="EMBL" id="MUKB01000056">
    <property type="protein sequence ID" value="OPX17969.1"/>
    <property type="molecule type" value="Genomic_DNA"/>
</dbReference>
<evidence type="ECO:0008006" key="3">
    <source>
        <dbReference type="Google" id="ProtNLM"/>
    </source>
</evidence>
<reference evidence="2" key="1">
    <citation type="submission" date="2017-01" db="EMBL/GenBank/DDBJ databases">
        <title>Novel pathways for hydrocarbon cycling and metabolic interdependencies in hydrothermal sediment communities.</title>
        <authorList>
            <person name="Dombrowski N."/>
            <person name="Seitz K."/>
            <person name="Teske A."/>
            <person name="Baker B."/>
        </authorList>
    </citation>
    <scope>NUCLEOTIDE SEQUENCE [LARGE SCALE GENOMIC DNA]</scope>
</reference>
<comment type="caution">
    <text evidence="1">The sequence shown here is derived from an EMBL/GenBank/DDBJ whole genome shotgun (WGS) entry which is preliminary data.</text>
</comment>
<evidence type="ECO:0000313" key="1">
    <source>
        <dbReference type="EMBL" id="OPX17969.1"/>
    </source>
</evidence>
<protein>
    <recommendedName>
        <fullName evidence="3">Outer membrane protein beta-barrel domain-containing protein</fullName>
    </recommendedName>
</protein>
<dbReference type="Proteomes" id="UP000191663">
    <property type="component" value="Unassembled WGS sequence"/>
</dbReference>
<dbReference type="PROSITE" id="PS51257">
    <property type="entry name" value="PROKAR_LIPOPROTEIN"/>
    <property type="match status" value="1"/>
</dbReference>
<accession>A0A1V4QF35</accession>
<proteinExistence type="predicted"/>
<name>A0A1V4QF35_UNCW3</name>
<dbReference type="AlphaFoldDB" id="A0A1V4QF35"/>